<dbReference type="InterPro" id="IPR005197">
    <property type="entry name" value="Glyco_hydro_71"/>
</dbReference>
<name>A0AAE0IL02_9PEZI</name>
<dbReference type="Gene3D" id="3.20.20.80">
    <property type="entry name" value="Glycosidases"/>
    <property type="match status" value="1"/>
</dbReference>
<dbReference type="Proteomes" id="UP001286456">
    <property type="component" value="Unassembled WGS sequence"/>
</dbReference>
<dbReference type="CDD" id="cd11577">
    <property type="entry name" value="GH71"/>
    <property type="match status" value="1"/>
</dbReference>
<dbReference type="Pfam" id="PF03659">
    <property type="entry name" value="Glyco_hydro_71"/>
    <property type="match status" value="1"/>
</dbReference>
<reference evidence="1" key="1">
    <citation type="journal article" date="2023" name="Mol. Phylogenet. Evol.">
        <title>Genome-scale phylogeny and comparative genomics of the fungal order Sordariales.</title>
        <authorList>
            <person name="Hensen N."/>
            <person name="Bonometti L."/>
            <person name="Westerberg I."/>
            <person name="Brannstrom I.O."/>
            <person name="Guillou S."/>
            <person name="Cros-Aarteil S."/>
            <person name="Calhoun S."/>
            <person name="Haridas S."/>
            <person name="Kuo A."/>
            <person name="Mondo S."/>
            <person name="Pangilinan J."/>
            <person name="Riley R."/>
            <person name="LaButti K."/>
            <person name="Andreopoulos B."/>
            <person name="Lipzen A."/>
            <person name="Chen C."/>
            <person name="Yan M."/>
            <person name="Daum C."/>
            <person name="Ng V."/>
            <person name="Clum A."/>
            <person name="Steindorff A."/>
            <person name="Ohm R.A."/>
            <person name="Martin F."/>
            <person name="Silar P."/>
            <person name="Natvig D.O."/>
            <person name="Lalanne C."/>
            <person name="Gautier V."/>
            <person name="Ament-Velasquez S.L."/>
            <person name="Kruys A."/>
            <person name="Hutchinson M.I."/>
            <person name="Powell A.J."/>
            <person name="Barry K."/>
            <person name="Miller A.N."/>
            <person name="Grigoriev I.V."/>
            <person name="Debuchy R."/>
            <person name="Gladieux P."/>
            <person name="Hiltunen Thoren M."/>
            <person name="Johannesson H."/>
        </authorList>
    </citation>
    <scope>NUCLEOTIDE SEQUENCE</scope>
    <source>
        <strain evidence="1">SMH4131-1</strain>
    </source>
</reference>
<evidence type="ECO:0000313" key="2">
    <source>
        <dbReference type="Proteomes" id="UP001286456"/>
    </source>
</evidence>
<reference evidence="1" key="2">
    <citation type="submission" date="2023-06" db="EMBL/GenBank/DDBJ databases">
        <authorList>
            <consortium name="Lawrence Berkeley National Laboratory"/>
            <person name="Haridas S."/>
            <person name="Hensen N."/>
            <person name="Bonometti L."/>
            <person name="Westerberg I."/>
            <person name="Brannstrom I.O."/>
            <person name="Guillou S."/>
            <person name="Cros-Aarteil S."/>
            <person name="Calhoun S."/>
            <person name="Kuo A."/>
            <person name="Mondo S."/>
            <person name="Pangilinan J."/>
            <person name="Riley R."/>
            <person name="Labutti K."/>
            <person name="Andreopoulos B."/>
            <person name="Lipzen A."/>
            <person name="Chen C."/>
            <person name="Yanf M."/>
            <person name="Daum C."/>
            <person name="Ng V."/>
            <person name="Clum A."/>
            <person name="Steindorff A."/>
            <person name="Ohm R."/>
            <person name="Martin F."/>
            <person name="Silar P."/>
            <person name="Natvig D."/>
            <person name="Lalanne C."/>
            <person name="Gautier V."/>
            <person name="Ament-Velasquez S.L."/>
            <person name="Kruys A."/>
            <person name="Hutchinson M.I."/>
            <person name="Powell A.J."/>
            <person name="Barry K."/>
            <person name="Miller A.N."/>
            <person name="Grigoriev I.V."/>
            <person name="Debuchy R."/>
            <person name="Gladieux P."/>
            <person name="Thoren M.H."/>
            <person name="Johannesson H."/>
        </authorList>
    </citation>
    <scope>NUCLEOTIDE SEQUENCE</scope>
    <source>
        <strain evidence="1">SMH4131-1</strain>
    </source>
</reference>
<protein>
    <submittedName>
        <fullName evidence="1">Mutanase</fullName>
    </submittedName>
</protein>
<keyword evidence="2" id="KW-1185">Reference proteome</keyword>
<gene>
    <name evidence="1" type="ORF">B0T19DRAFT_460120</name>
</gene>
<organism evidence="1 2">
    <name type="scientific">Cercophora scortea</name>
    <dbReference type="NCBI Taxonomy" id="314031"/>
    <lineage>
        <taxon>Eukaryota</taxon>
        <taxon>Fungi</taxon>
        <taxon>Dikarya</taxon>
        <taxon>Ascomycota</taxon>
        <taxon>Pezizomycotina</taxon>
        <taxon>Sordariomycetes</taxon>
        <taxon>Sordariomycetidae</taxon>
        <taxon>Sordariales</taxon>
        <taxon>Lasiosphaeriaceae</taxon>
        <taxon>Cercophora</taxon>
    </lineage>
</organism>
<sequence length="686" mass="74684">MNTKSIADAFSWAETLNFKLLFSFDYAGRGVWEKEDVRFLISKYAASAAYFRHQGRPLVTTFEGSANASDWIDIKSATGCAKVALQLAAWPWGGQDMDTYVDASYKDYLGAKPYMMPVAPWFYTNLPGFDNKNWAWRGDHLWHDRWEQVKFWQPEWVCILTWNDYGESHHIGPIRDNAMNAFKTGLAKYNYAHDHDGWRTLLPHQIDLYKYDTVKITQEGASFWYRPNPKDACPSGGTTVNTASQLQLEFRPQDVLEDRIYYSVLATSETDVVITISVGGVDTVGGAWRNKPAGGAGIYHGSVPINGRTGPVYMLVMRGTDQIASIPGTYITNVCQEVIANYDAWAGGAIHDISTSVTTPSRAAQVCVEGTGAYEFKELCTFACKYGYCPEGACVCTAMGLPRTRPTSTTVKVYPVAGLGSSYSGLCSSACQFGDCPAKYCGTVQVALAEPTVSPFLPPSCISGTSNSAAAAAAGEYESLCSYTCAHGFCPIALCSCSLQGPLVFTPPILAVTASSLKAADITGICRYGCERGVCPSFCTVTRSPGTGGEVVVPDDSVTSVSHLDRDCFRFEECVMLDILSASSCGAGYKRVGVDQADCGNNGDGWGRPICCKQEANVSQCIWRGNGGDCNGQCQEGETHLLYSGHGGIPRGPDDNTDQCKRGYKFFCCQQPAYHSLVDECYWSTW</sequence>
<dbReference type="GO" id="GO:0051118">
    <property type="term" value="F:glucan endo-1,3-alpha-glucosidase activity"/>
    <property type="evidence" value="ECO:0007669"/>
    <property type="project" value="InterPro"/>
</dbReference>
<dbReference type="EMBL" id="JAUEPO010000003">
    <property type="protein sequence ID" value="KAK3327086.1"/>
    <property type="molecule type" value="Genomic_DNA"/>
</dbReference>
<evidence type="ECO:0000313" key="1">
    <source>
        <dbReference type="EMBL" id="KAK3327086.1"/>
    </source>
</evidence>
<accession>A0AAE0IL02</accession>
<comment type="caution">
    <text evidence="1">The sequence shown here is derived from an EMBL/GenBank/DDBJ whole genome shotgun (WGS) entry which is preliminary data.</text>
</comment>
<proteinExistence type="predicted"/>
<dbReference type="AlphaFoldDB" id="A0AAE0IL02"/>